<feature type="domain" description="C2H2-type" evidence="3">
    <location>
        <begin position="23"/>
        <end position="50"/>
    </location>
</feature>
<dbReference type="SUPFAM" id="SSF57667">
    <property type="entry name" value="beta-beta-alpha zinc fingers"/>
    <property type="match status" value="1"/>
</dbReference>
<dbReference type="InterPro" id="IPR013087">
    <property type="entry name" value="Znf_C2H2_type"/>
</dbReference>
<dbReference type="Proteomes" id="UP000694545">
    <property type="component" value="Unplaced"/>
</dbReference>
<dbReference type="Gene3D" id="3.30.160.60">
    <property type="entry name" value="Classic Zinc Finger"/>
    <property type="match status" value="1"/>
</dbReference>
<keyword evidence="1" id="KW-0863">Zinc-finger</keyword>
<dbReference type="GO" id="GO:0008270">
    <property type="term" value="F:zinc ion binding"/>
    <property type="evidence" value="ECO:0007669"/>
    <property type="project" value="UniProtKB-KW"/>
</dbReference>
<dbReference type="FunFam" id="3.30.160.60:FF:000739">
    <property type="entry name" value="Zgc:171418 protein"/>
    <property type="match status" value="1"/>
</dbReference>
<keyword evidence="5" id="KW-1185">Reference proteome</keyword>
<dbReference type="SMART" id="SM00355">
    <property type="entry name" value="ZnF_C2H2"/>
    <property type="match status" value="1"/>
</dbReference>
<feature type="region of interest" description="Disordered" evidence="2">
    <location>
        <begin position="1"/>
        <end position="22"/>
    </location>
</feature>
<dbReference type="InterPro" id="IPR036236">
    <property type="entry name" value="Znf_C2H2_sf"/>
</dbReference>
<dbReference type="PROSITE" id="PS00028">
    <property type="entry name" value="ZINC_FINGER_C2H2_1"/>
    <property type="match status" value="1"/>
</dbReference>
<organism evidence="4 5">
    <name type="scientific">Varanus komodoensis</name>
    <name type="common">Komodo dragon</name>
    <dbReference type="NCBI Taxonomy" id="61221"/>
    <lineage>
        <taxon>Eukaryota</taxon>
        <taxon>Metazoa</taxon>
        <taxon>Chordata</taxon>
        <taxon>Craniata</taxon>
        <taxon>Vertebrata</taxon>
        <taxon>Euteleostomi</taxon>
        <taxon>Lepidosauria</taxon>
        <taxon>Squamata</taxon>
        <taxon>Bifurcata</taxon>
        <taxon>Unidentata</taxon>
        <taxon>Episquamata</taxon>
        <taxon>Toxicofera</taxon>
        <taxon>Anguimorpha</taxon>
        <taxon>Paleoanguimorpha</taxon>
        <taxon>Varanoidea</taxon>
        <taxon>Varanidae</taxon>
        <taxon>Varanus</taxon>
    </lineage>
</organism>
<reference evidence="4" key="1">
    <citation type="submission" date="2025-08" db="UniProtKB">
        <authorList>
            <consortium name="Ensembl"/>
        </authorList>
    </citation>
    <scope>IDENTIFICATION</scope>
</reference>
<feature type="compositionally biased region" description="Pro residues" evidence="2">
    <location>
        <begin position="1"/>
        <end position="12"/>
    </location>
</feature>
<evidence type="ECO:0000256" key="2">
    <source>
        <dbReference type="SAM" id="MobiDB-lite"/>
    </source>
</evidence>
<dbReference type="Ensembl" id="ENSVKKT00000025104.1">
    <property type="protein sequence ID" value="ENSVKKP00000024508.1"/>
    <property type="gene ID" value="ENSVKKG00000016143.1"/>
</dbReference>
<accession>A0A8D2Q754</accession>
<evidence type="ECO:0000313" key="4">
    <source>
        <dbReference type="Ensembl" id="ENSVKKP00000024508.1"/>
    </source>
</evidence>
<keyword evidence="1" id="KW-0479">Metal-binding</keyword>
<dbReference type="AlphaFoldDB" id="A0A8D2Q754"/>
<evidence type="ECO:0000256" key="1">
    <source>
        <dbReference type="PROSITE-ProRule" id="PRU00042"/>
    </source>
</evidence>
<sequence length="71" mass="7660">QALVPIPVPSPGNPASAQPRKPHVCEECGKRFRILTNLERHQQRHAGPGSDGEVFRLPPPCGVSVGSVWGR</sequence>
<dbReference type="PROSITE" id="PS50157">
    <property type="entry name" value="ZINC_FINGER_C2H2_2"/>
    <property type="match status" value="1"/>
</dbReference>
<name>A0A8D2Q754_VARKO</name>
<reference evidence="4" key="2">
    <citation type="submission" date="2025-09" db="UniProtKB">
        <authorList>
            <consortium name="Ensembl"/>
        </authorList>
    </citation>
    <scope>IDENTIFICATION</scope>
</reference>
<protein>
    <recommendedName>
        <fullName evidence="3">C2H2-type domain-containing protein</fullName>
    </recommendedName>
</protein>
<keyword evidence="1" id="KW-0862">Zinc</keyword>
<evidence type="ECO:0000313" key="5">
    <source>
        <dbReference type="Proteomes" id="UP000694545"/>
    </source>
</evidence>
<proteinExistence type="predicted"/>
<dbReference type="Pfam" id="PF00096">
    <property type="entry name" value="zf-C2H2"/>
    <property type="match status" value="1"/>
</dbReference>
<evidence type="ECO:0000259" key="3">
    <source>
        <dbReference type="PROSITE" id="PS50157"/>
    </source>
</evidence>